<dbReference type="Proteomes" id="UP000621631">
    <property type="component" value="Unassembled WGS sequence"/>
</dbReference>
<dbReference type="RefSeq" id="WP_019379294.1">
    <property type="nucleotide sequence ID" value="NZ_CP017962.1"/>
</dbReference>
<dbReference type="KEGG" id="vhl:BME96_01040"/>
<dbReference type="PANTHER" id="PTHR40070">
    <property type="entry name" value="UPF0478 PROTEIN YTXG"/>
    <property type="match status" value="1"/>
</dbReference>
<dbReference type="GeneID" id="71512962"/>
<dbReference type="Proteomes" id="UP000182945">
    <property type="component" value="Chromosome"/>
</dbReference>
<gene>
    <name evidence="1" type="ORF">BME96_01040</name>
    <name evidence="2" type="ORF">IC602_15675</name>
</gene>
<sequence length="154" mass="17168">MLSGIGVLLIGVAFLILAFFVAHVLNNLAGVLHGVEKTVERLPNQLDEIFKETGNLMQESNRTLADVNDKMEQLSPLFYILGDAGNVTRKFSSSLVDITESMKSKTSDTEEITKKNNVGGLYGSFALGYYWLKKRRQLKKDVTEGVSSHEQRNE</sequence>
<keyword evidence="4" id="KW-1185">Reference proteome</keyword>
<evidence type="ECO:0000313" key="2">
    <source>
        <dbReference type="EMBL" id="MBD1224047.1"/>
    </source>
</evidence>
<dbReference type="PANTHER" id="PTHR40070:SF1">
    <property type="entry name" value="UPF0478 PROTEIN YTXG"/>
    <property type="match status" value="1"/>
</dbReference>
<reference evidence="2 4" key="2">
    <citation type="submission" date="2020-09" db="EMBL/GenBank/DDBJ databases">
        <title>Draft Genome Sequences of Oil-Oxidizing Bacteria Halomonas titanicae, Marinobacter lutaoensis, and Virgibacillus halodenitrificans Isolated from Highly Saline Environments.</title>
        <authorList>
            <person name="Grouzdev D.S."/>
            <person name="Sokolova D.S."/>
            <person name="Semenova E.M."/>
            <person name="Borzenkov I.A."/>
            <person name="Bidzhieva S.K."/>
            <person name="Poltaraus A.B."/>
            <person name="Nazina T.N."/>
        </authorList>
    </citation>
    <scope>NUCLEOTIDE SEQUENCE [LARGE SCALE GENOMIC DNA]</scope>
    <source>
        <strain evidence="2 4">VKM B-3472D</strain>
    </source>
</reference>
<organism evidence="1 3">
    <name type="scientific">Virgibacillus halodenitrificans</name>
    <name type="common">Bacillus halodenitrificans</name>
    <dbReference type="NCBI Taxonomy" id="1482"/>
    <lineage>
        <taxon>Bacteria</taxon>
        <taxon>Bacillati</taxon>
        <taxon>Bacillota</taxon>
        <taxon>Bacilli</taxon>
        <taxon>Bacillales</taxon>
        <taxon>Bacillaceae</taxon>
        <taxon>Virgibacillus</taxon>
    </lineage>
</organism>
<evidence type="ECO:0000313" key="3">
    <source>
        <dbReference type="Proteomes" id="UP000182945"/>
    </source>
</evidence>
<dbReference type="InterPro" id="IPR009293">
    <property type="entry name" value="UPF0478"/>
</dbReference>
<name>A0AAC9IX64_VIRHA</name>
<proteinExistence type="predicted"/>
<dbReference type="EMBL" id="CP017962">
    <property type="protein sequence ID" value="APC46872.1"/>
    <property type="molecule type" value="Genomic_DNA"/>
</dbReference>
<reference evidence="1 3" key="1">
    <citation type="submission" date="2016-11" db="EMBL/GenBank/DDBJ databases">
        <title>Complete genome sequencing of Virgibacillus halodenitrificans PDB-F2.</title>
        <authorList>
            <person name="Sun Z."/>
            <person name="Zhou Y."/>
            <person name="Li H."/>
        </authorList>
    </citation>
    <scope>NUCLEOTIDE SEQUENCE [LARGE SCALE GENOMIC DNA]</scope>
    <source>
        <strain evidence="1 3">PDB-F2</strain>
    </source>
</reference>
<evidence type="ECO:0000313" key="1">
    <source>
        <dbReference type="EMBL" id="APC46872.1"/>
    </source>
</evidence>
<dbReference type="Pfam" id="PF06103">
    <property type="entry name" value="DUF948"/>
    <property type="match status" value="1"/>
</dbReference>
<dbReference type="EMBL" id="JACWEZ010000012">
    <property type="protein sequence ID" value="MBD1224047.1"/>
    <property type="molecule type" value="Genomic_DNA"/>
</dbReference>
<accession>A0AAC9IX64</accession>
<evidence type="ECO:0000313" key="4">
    <source>
        <dbReference type="Proteomes" id="UP000621631"/>
    </source>
</evidence>
<protein>
    <submittedName>
        <fullName evidence="2">DUF948 domain-containing protein</fullName>
    </submittedName>
    <submittedName>
        <fullName evidence="1">General stress protein</fullName>
    </submittedName>
</protein>
<dbReference type="AlphaFoldDB" id="A0AAC9IX64"/>